<dbReference type="KEGG" id="dbr:Deba_2830"/>
<dbReference type="HOGENOM" id="CLU_935805_0_0_7"/>
<gene>
    <name evidence="2" type="ordered locus">Deba_2830</name>
</gene>
<feature type="signal peptide" evidence="1">
    <location>
        <begin position="1"/>
        <end position="23"/>
    </location>
</feature>
<dbReference type="AlphaFoldDB" id="E1QME1"/>
<accession>E1QME1</accession>
<keyword evidence="1" id="KW-0732">Signal</keyword>
<evidence type="ECO:0000256" key="1">
    <source>
        <dbReference type="SAM" id="SignalP"/>
    </source>
</evidence>
<dbReference type="RefSeq" id="WP_013259623.1">
    <property type="nucleotide sequence ID" value="NC_014365.1"/>
</dbReference>
<dbReference type="EMBL" id="CP002085">
    <property type="protein sequence ID" value="ADK86184.1"/>
    <property type="molecule type" value="Genomic_DNA"/>
</dbReference>
<dbReference type="Pfam" id="PF10670">
    <property type="entry name" value="DUF4198"/>
    <property type="match status" value="1"/>
</dbReference>
<keyword evidence="3" id="KW-1185">Reference proteome</keyword>
<organism evidence="2 3">
    <name type="scientific">Desulfarculus baarsii (strain ATCC 33931 / DSM 2075 / LMG 7858 / VKM B-1802 / 2st14)</name>
    <dbReference type="NCBI Taxonomy" id="644282"/>
    <lineage>
        <taxon>Bacteria</taxon>
        <taxon>Pseudomonadati</taxon>
        <taxon>Thermodesulfobacteriota</taxon>
        <taxon>Desulfarculia</taxon>
        <taxon>Desulfarculales</taxon>
        <taxon>Desulfarculaceae</taxon>
        <taxon>Desulfarculus</taxon>
    </lineage>
</organism>
<evidence type="ECO:0008006" key="4">
    <source>
        <dbReference type="Google" id="ProtNLM"/>
    </source>
</evidence>
<feature type="chain" id="PRO_5003150487" description="Nickel transport complex, NikM subunit, transmembrane" evidence="1">
    <location>
        <begin position="24"/>
        <end position="296"/>
    </location>
</feature>
<proteinExistence type="predicted"/>
<dbReference type="STRING" id="644282.Deba_2830"/>
<evidence type="ECO:0000313" key="3">
    <source>
        <dbReference type="Proteomes" id="UP000009047"/>
    </source>
</evidence>
<protein>
    <recommendedName>
        <fullName evidence="4">Nickel transport complex, NikM subunit, transmembrane</fullName>
    </recommendedName>
</protein>
<dbReference type="Proteomes" id="UP000009047">
    <property type="component" value="Chromosome"/>
</dbReference>
<dbReference type="InterPro" id="IPR019613">
    <property type="entry name" value="DUF4198"/>
</dbReference>
<sequence length="296" mass="31788">MKKAFSCSIAALIALCLAGPAMSHGLWVNAYHNNIHAPGHVLACIGFGHLAPLDDLLTTKHGALSLSSYILVDPNNATTELPKPKCDISTIKTKAGVDVITGELGVCKMALKKESLEGTYQVAAAGKDAFFSMWIGADGKSVSGMIPMDEIENPRKILMSMQYKSNAKTSFAVGKWTGPSKLGYDLEITPVSDLSRVKVGDVVEFEVTFMGKPLSAGVDGMFSLTGISGSFGASDKTFLMSYLENGRCAFRMPAAGQWLMQARMQEDVARRADLSALKGKCMTIHYASSYTFHVQP</sequence>
<name>E1QME1_DESB2</name>
<evidence type="ECO:0000313" key="2">
    <source>
        <dbReference type="EMBL" id="ADK86184.1"/>
    </source>
</evidence>
<reference evidence="2 3" key="1">
    <citation type="journal article" date="2010" name="Stand. Genomic Sci.">
        <title>Complete genome sequence of Desulfarculus baarsii type strain (2st14).</title>
        <authorList>
            <person name="Sun H."/>
            <person name="Spring S."/>
            <person name="Lapidus A."/>
            <person name="Davenport K."/>
            <person name="Del Rio T.G."/>
            <person name="Tice H."/>
            <person name="Nolan M."/>
            <person name="Copeland A."/>
            <person name="Cheng J.F."/>
            <person name="Lucas S."/>
            <person name="Tapia R."/>
            <person name="Goodwin L."/>
            <person name="Pitluck S."/>
            <person name="Ivanova N."/>
            <person name="Pagani I."/>
            <person name="Mavromatis K."/>
            <person name="Ovchinnikova G."/>
            <person name="Pati A."/>
            <person name="Chen A."/>
            <person name="Palaniappan K."/>
            <person name="Hauser L."/>
            <person name="Chang Y.J."/>
            <person name="Jeffries C.D."/>
            <person name="Detter J.C."/>
            <person name="Han C."/>
            <person name="Rohde M."/>
            <person name="Brambilla E."/>
            <person name="Goker M."/>
            <person name="Woyke T."/>
            <person name="Bristow J."/>
            <person name="Eisen J.A."/>
            <person name="Markowitz V."/>
            <person name="Hugenholtz P."/>
            <person name="Kyrpides N.C."/>
            <person name="Klenk H.P."/>
            <person name="Land M."/>
        </authorList>
    </citation>
    <scope>NUCLEOTIDE SEQUENCE [LARGE SCALE GENOMIC DNA]</scope>
    <source>
        <strain evidence="3">ATCC 33931 / DSM 2075 / LMG 7858 / VKM B-1802 / 2st14</strain>
    </source>
</reference>
<dbReference type="eggNOG" id="COG5266">
    <property type="taxonomic scope" value="Bacteria"/>
</dbReference>